<feature type="domain" description="DhaL" evidence="3">
    <location>
        <begin position="6"/>
        <end position="201"/>
    </location>
</feature>
<proteinExistence type="predicted"/>
<dbReference type="PANTHER" id="PTHR28629:SF4">
    <property type="entry name" value="TRIOKINASE_FMN CYCLASE"/>
    <property type="match status" value="1"/>
</dbReference>
<dbReference type="InterPro" id="IPR004007">
    <property type="entry name" value="DhaL_dom"/>
</dbReference>
<dbReference type="SUPFAM" id="SSF101473">
    <property type="entry name" value="DhaL-like"/>
    <property type="match status" value="1"/>
</dbReference>
<dbReference type="AlphaFoldDB" id="A0A967EZQ7"/>
<dbReference type="InterPro" id="IPR050861">
    <property type="entry name" value="Dihydroxyacetone_Kinase"/>
</dbReference>
<gene>
    <name evidence="4" type="ORF">HBA54_17395</name>
</gene>
<dbReference type="RefSeq" id="WP_167226903.1">
    <property type="nucleotide sequence ID" value="NZ_JAAQPH010000013.1"/>
</dbReference>
<evidence type="ECO:0000313" key="5">
    <source>
        <dbReference type="Proteomes" id="UP000761264"/>
    </source>
</evidence>
<dbReference type="Gene3D" id="1.25.40.340">
    <property type="match status" value="1"/>
</dbReference>
<dbReference type="InterPro" id="IPR036117">
    <property type="entry name" value="DhaL_dom_sf"/>
</dbReference>
<accession>A0A967EZQ7</accession>
<dbReference type="PROSITE" id="PS51480">
    <property type="entry name" value="DHAL"/>
    <property type="match status" value="1"/>
</dbReference>
<evidence type="ECO:0000256" key="2">
    <source>
        <dbReference type="ARBA" id="ARBA00022777"/>
    </source>
</evidence>
<evidence type="ECO:0000256" key="1">
    <source>
        <dbReference type="ARBA" id="ARBA00022679"/>
    </source>
</evidence>
<evidence type="ECO:0000259" key="3">
    <source>
        <dbReference type="PROSITE" id="PS51480"/>
    </source>
</evidence>
<dbReference type="Proteomes" id="UP000761264">
    <property type="component" value="Unassembled WGS sequence"/>
</dbReference>
<dbReference type="EMBL" id="JAAQPH010000013">
    <property type="protein sequence ID" value="NIA70382.1"/>
    <property type="molecule type" value="Genomic_DNA"/>
</dbReference>
<evidence type="ECO:0000313" key="4">
    <source>
        <dbReference type="EMBL" id="NIA70382.1"/>
    </source>
</evidence>
<name>A0A967EZQ7_9PROT</name>
<keyword evidence="1" id="KW-0808">Transferase</keyword>
<dbReference type="GO" id="GO:0019563">
    <property type="term" value="P:glycerol catabolic process"/>
    <property type="evidence" value="ECO:0007669"/>
    <property type="project" value="TreeGrafter"/>
</dbReference>
<comment type="caution">
    <text evidence="4">The sequence shown here is derived from an EMBL/GenBank/DDBJ whole genome shotgun (WGS) entry which is preliminary data.</text>
</comment>
<organism evidence="4 5">
    <name type="scientific">Pelagibius litoralis</name>
    <dbReference type="NCBI Taxonomy" id="374515"/>
    <lineage>
        <taxon>Bacteria</taxon>
        <taxon>Pseudomonadati</taxon>
        <taxon>Pseudomonadota</taxon>
        <taxon>Alphaproteobacteria</taxon>
        <taxon>Rhodospirillales</taxon>
        <taxon>Rhodovibrionaceae</taxon>
        <taxon>Pelagibius</taxon>
    </lineage>
</organism>
<dbReference type="GO" id="GO:0004371">
    <property type="term" value="F:glycerone kinase activity"/>
    <property type="evidence" value="ECO:0007669"/>
    <property type="project" value="InterPro"/>
</dbReference>
<dbReference type="Pfam" id="PF02734">
    <property type="entry name" value="Dak2"/>
    <property type="match status" value="1"/>
</dbReference>
<protein>
    <submittedName>
        <fullName evidence="4">Dihydroxyacetone kinase subunit L</fullName>
    </submittedName>
</protein>
<keyword evidence="5" id="KW-1185">Reference proteome</keyword>
<dbReference type="SMART" id="SM01120">
    <property type="entry name" value="Dak2"/>
    <property type="match status" value="1"/>
</dbReference>
<dbReference type="GO" id="GO:0005829">
    <property type="term" value="C:cytosol"/>
    <property type="evidence" value="ECO:0007669"/>
    <property type="project" value="TreeGrafter"/>
</dbReference>
<reference evidence="4" key="1">
    <citation type="submission" date="2020-03" db="EMBL/GenBank/DDBJ databases">
        <title>Genome of Pelagibius litoralis DSM 21314T.</title>
        <authorList>
            <person name="Wang G."/>
        </authorList>
    </citation>
    <scope>NUCLEOTIDE SEQUENCE</scope>
    <source>
        <strain evidence="4">DSM 21314</strain>
    </source>
</reference>
<sequence length="202" mass="21367">MALTTETLRRGIARVQSKIDTIGPEMNELDGRLGDGDLGVTLINGFHNMAKVADTLPDDVGMALFGCAKAMTQVSGSSFGTLMATALMAAGKQAKGESDVEWSRFPELLASAQEAMILRGGASLGDKTLLDSTDAVIAATREQNTPNGLQEAALKAASDALDAFRDKPNRIGRARIFGDRTIGMDDPGMVAFLRLIQCFDDG</sequence>
<keyword evidence="2 4" id="KW-0418">Kinase</keyword>
<dbReference type="PANTHER" id="PTHR28629">
    <property type="entry name" value="TRIOKINASE/FMN CYCLASE"/>
    <property type="match status" value="1"/>
</dbReference>